<dbReference type="InterPro" id="IPR025110">
    <property type="entry name" value="AMP-bd_C"/>
</dbReference>
<dbReference type="Gene3D" id="3.60.120.10">
    <property type="entry name" value="Anthranilate synthase"/>
    <property type="match status" value="1"/>
</dbReference>
<dbReference type="Gene3D" id="3.40.50.12780">
    <property type="entry name" value="N-terminal domain of ligase-like"/>
    <property type="match status" value="1"/>
</dbReference>
<feature type="domain" description="AMP-binding enzyme C-terminal" evidence="5">
    <location>
        <begin position="445"/>
        <end position="524"/>
    </location>
</feature>
<dbReference type="SUPFAM" id="SSF56801">
    <property type="entry name" value="Acetyl-CoA synthetase-like"/>
    <property type="match status" value="1"/>
</dbReference>
<feature type="domain" description="AMP-dependent synthetase/ligase" evidence="4">
    <location>
        <begin position="27"/>
        <end position="393"/>
    </location>
</feature>
<feature type="domain" description="Chorismate-utilising enzyme C-terminal" evidence="3">
    <location>
        <begin position="723"/>
        <end position="976"/>
    </location>
</feature>
<dbReference type="InterPro" id="IPR005801">
    <property type="entry name" value="ADC_synthase"/>
</dbReference>
<proteinExistence type="predicted"/>
<dbReference type="SUPFAM" id="SSF56322">
    <property type="entry name" value="ADC synthase"/>
    <property type="match status" value="1"/>
</dbReference>
<keyword evidence="2" id="KW-0436">Ligase</keyword>
<dbReference type="InterPro" id="IPR000873">
    <property type="entry name" value="AMP-dep_synth/lig_dom"/>
</dbReference>
<dbReference type="GO" id="GO:0008909">
    <property type="term" value="F:isochorismate synthase activity"/>
    <property type="evidence" value="ECO:0007669"/>
    <property type="project" value="InterPro"/>
</dbReference>
<dbReference type="InterPro" id="IPR042099">
    <property type="entry name" value="ANL_N_sf"/>
</dbReference>
<organism evidence="6 7">
    <name type="scientific">Cupriavidus pauculus</name>
    <dbReference type="NCBI Taxonomy" id="82633"/>
    <lineage>
        <taxon>Bacteria</taxon>
        <taxon>Pseudomonadati</taxon>
        <taxon>Pseudomonadota</taxon>
        <taxon>Betaproteobacteria</taxon>
        <taxon>Burkholderiales</taxon>
        <taxon>Burkholderiaceae</taxon>
        <taxon>Cupriavidus</taxon>
    </lineage>
</organism>
<dbReference type="InterPro" id="IPR050237">
    <property type="entry name" value="ATP-dep_AMP-bd_enzyme"/>
</dbReference>
<protein>
    <submittedName>
        <fullName evidence="6">Salicylate synthase</fullName>
    </submittedName>
</protein>
<dbReference type="InterPro" id="IPR045851">
    <property type="entry name" value="AMP-bd_C_sf"/>
</dbReference>
<dbReference type="Pfam" id="PF00425">
    <property type="entry name" value="Chorismate_bind"/>
    <property type="match status" value="1"/>
</dbReference>
<evidence type="ECO:0000259" key="3">
    <source>
        <dbReference type="Pfam" id="PF00425"/>
    </source>
</evidence>
<reference evidence="7" key="1">
    <citation type="submission" date="2018-11" db="EMBL/GenBank/DDBJ databases">
        <title>FDA dAtabase for Regulatory Grade micrObial Sequences (FDA-ARGOS): Supporting development and validation of Infectious Disease Dx tests.</title>
        <authorList>
            <person name="Goldberg B."/>
            <person name="Campos J."/>
            <person name="Tallon L."/>
            <person name="Sadzewicz L."/>
            <person name="Zhao X."/>
            <person name="Vavikolanu K."/>
            <person name="Mehta A."/>
            <person name="Aluvathingal J."/>
            <person name="Nadendla S."/>
            <person name="Geyer C."/>
            <person name="Nandy P."/>
            <person name="Yan Y."/>
            <person name="Sichtig H."/>
        </authorList>
    </citation>
    <scope>NUCLEOTIDE SEQUENCE [LARGE SCALE GENOMIC DNA]</scope>
    <source>
        <strain evidence="7">FDAARGOS_614</strain>
    </source>
</reference>
<evidence type="ECO:0000256" key="1">
    <source>
        <dbReference type="ARBA" id="ARBA00004924"/>
    </source>
</evidence>
<dbReference type="Pfam" id="PF00501">
    <property type="entry name" value="AMP-binding"/>
    <property type="match status" value="1"/>
</dbReference>
<gene>
    <name evidence="6" type="ORF">EHF44_12355</name>
</gene>
<dbReference type="InterPro" id="IPR015890">
    <property type="entry name" value="Chorismate_C"/>
</dbReference>
<dbReference type="RefSeq" id="WP_124684000.1">
    <property type="nucleotide sequence ID" value="NZ_CP033969.1"/>
</dbReference>
<dbReference type="Pfam" id="PF13193">
    <property type="entry name" value="AMP-binding_C"/>
    <property type="match status" value="1"/>
</dbReference>
<dbReference type="Proteomes" id="UP000270411">
    <property type="component" value="Chromosome 1"/>
</dbReference>
<evidence type="ECO:0000256" key="2">
    <source>
        <dbReference type="ARBA" id="ARBA00022598"/>
    </source>
</evidence>
<dbReference type="AlphaFoldDB" id="A0A3G8H3U5"/>
<dbReference type="PANTHER" id="PTHR43767:SF1">
    <property type="entry name" value="NONRIBOSOMAL PEPTIDE SYNTHASE PES1 (EUROFUNG)-RELATED"/>
    <property type="match status" value="1"/>
</dbReference>
<dbReference type="NCBIfam" id="TIGR03494">
    <property type="entry name" value="salicyl_syn"/>
    <property type="match status" value="1"/>
</dbReference>
<dbReference type="InterPro" id="IPR020845">
    <property type="entry name" value="AMP-binding_CS"/>
</dbReference>
<dbReference type="GO" id="GO:0016878">
    <property type="term" value="F:acid-thiol ligase activity"/>
    <property type="evidence" value="ECO:0007669"/>
    <property type="project" value="UniProtKB-ARBA"/>
</dbReference>
<sequence length="989" mass="104650">MTKPSDVPFAPPGDSHLAGRMDVLPDAWATRHGARTALVAGATRLTYIDLQQRVQALAAGFHRLGWRRGDHVIVQLPNTAGFVTGLLALIRIGALPVMTLPGQRSGDLDAVFRAACPVGWLAHGPAGVIQAQAIASRHPGPCRIVADGIGPATDAAGVPTLDALALPPADADTLPPPAAQPGDIALLLLSGGTTGAPKLIPRTHGDYVYNFDASARLCGFDESTVYLAVLPAAHNFVLGCPGVLGTFAVGGTVVMTQQAGCDEAMPLIARERVTDLALVPPLARLWAEARDWEDSDLSSLRRLQVGGARLDPALARTLPDRLGCPLQQVYGMAEGLLCYTRPDDPDEIVFACQGRPLSSDDELRVVDAEGQPVPDGAPGELLVRGPYTIRAYYRASADSARAFTPDGFFRTGDLVRRRPDGNVVVTGRVKEQIQRAGKKVSAAVVEAALCACPGVRDAAVAAVPDALLGERITAWLQGEPGAPGSACPDAKALRATLLAAGLPAHQLPDQVLWTDHWPLTAAGKIDKRRLVQSVLDADCTDGIDGDDGEPLRYHTCELPLHAAPLHLAARMARDAPDDTLAIYERNGEWSIGMGAAMTVTVAGDGAVTGHDGRSVPGPDTCAGIAAALGALPLADWRAYGRVDFALARVLQGMPQAARRPLAWLFVPAREIRLLQGRAQVRCLDPADLPRLQAWLRDLDRIAAAGPMAEGAPLLVPADAGDGNTYRAAVASVLAEIRAGRYEKVILSRRVPVPAATDFPLSYLAGRLANTPARSFLWRDPACEAYGFSPETVVEVDPDGRVSTQPLAGTRALTGEPVTDARLRQALLTDPKEIAEHAVSVALALDELRTACDETALRIDEFMVVRARGSVQHLASRLHGQLAAGKSPWAAFAALFPAVTASGIPKRAAVASIMRHEPAPRGLYSGCVLTADADGRLDAALVLRSVFRQDDACWMQAGAGIVRDSTPNREWEETCEKLACVARYLRSAAP</sequence>
<dbReference type="FunFam" id="3.40.50.980:FF:000003">
    <property type="entry name" value="Vibriobactin-specific 2,3-dihydroxybenzoate-AMP ligase"/>
    <property type="match status" value="1"/>
</dbReference>
<name>A0A3G8H3U5_9BURK</name>
<comment type="pathway">
    <text evidence="1">Siderophore biosynthesis.</text>
</comment>
<dbReference type="KEGG" id="cpau:EHF44_12355"/>
<evidence type="ECO:0000259" key="4">
    <source>
        <dbReference type="Pfam" id="PF00501"/>
    </source>
</evidence>
<accession>A0A3G8H3U5</accession>
<dbReference type="FunFam" id="2.30.38.10:FF:000003">
    <property type="entry name" value="Vibriobactin-specific 2,3-dihydroxybenzoate-AMP ligase"/>
    <property type="match status" value="1"/>
</dbReference>
<dbReference type="GO" id="GO:0016833">
    <property type="term" value="F:oxo-acid-lyase activity"/>
    <property type="evidence" value="ECO:0007669"/>
    <property type="project" value="InterPro"/>
</dbReference>
<evidence type="ECO:0000259" key="5">
    <source>
        <dbReference type="Pfam" id="PF13193"/>
    </source>
</evidence>
<dbReference type="Gene3D" id="3.30.300.30">
    <property type="match status" value="1"/>
</dbReference>
<dbReference type="EMBL" id="CP033969">
    <property type="protein sequence ID" value="AZG14162.1"/>
    <property type="molecule type" value="Genomic_DNA"/>
</dbReference>
<dbReference type="PANTHER" id="PTHR43767">
    <property type="entry name" value="LONG-CHAIN-FATTY-ACID--COA LIGASE"/>
    <property type="match status" value="1"/>
</dbReference>
<evidence type="ECO:0000313" key="7">
    <source>
        <dbReference type="Proteomes" id="UP000270411"/>
    </source>
</evidence>
<dbReference type="InterPro" id="IPR019996">
    <property type="entry name" value="Salicylate_synthase"/>
</dbReference>
<evidence type="ECO:0000313" key="6">
    <source>
        <dbReference type="EMBL" id="AZG14162.1"/>
    </source>
</evidence>
<dbReference type="PROSITE" id="PS00455">
    <property type="entry name" value="AMP_BINDING"/>
    <property type="match status" value="1"/>
</dbReference>